<dbReference type="EMBL" id="JBJKBG010000002">
    <property type="protein sequence ID" value="KAL3748282.1"/>
    <property type="molecule type" value="Genomic_DNA"/>
</dbReference>
<name>A0ABD3LEL6_EUCGL</name>
<dbReference type="PANTHER" id="PTHR47076:SF1">
    <property type="entry name" value="NHL DOMAIN PROTEIN"/>
    <property type="match status" value="1"/>
</dbReference>
<evidence type="ECO:0000313" key="3">
    <source>
        <dbReference type="Proteomes" id="UP001634007"/>
    </source>
</evidence>
<dbReference type="Proteomes" id="UP001634007">
    <property type="component" value="Unassembled WGS sequence"/>
</dbReference>
<dbReference type="PANTHER" id="PTHR47076">
    <property type="entry name" value="NHL DOMAIN PROTEIN"/>
    <property type="match status" value="1"/>
</dbReference>
<feature type="compositionally biased region" description="Gly residues" evidence="1">
    <location>
        <begin position="63"/>
        <end position="76"/>
    </location>
</feature>
<feature type="region of interest" description="Disordered" evidence="1">
    <location>
        <begin position="1"/>
        <end position="30"/>
    </location>
</feature>
<dbReference type="AlphaFoldDB" id="A0ABD3LEL6"/>
<reference evidence="2 3" key="1">
    <citation type="submission" date="2024-11" db="EMBL/GenBank/DDBJ databases">
        <title>Chromosome-level genome assembly of Eucalyptus globulus Labill. provides insights into its genome evolution.</title>
        <authorList>
            <person name="Li X."/>
        </authorList>
    </citation>
    <scope>NUCLEOTIDE SEQUENCE [LARGE SCALE GENOMIC DNA]</scope>
    <source>
        <strain evidence="2">CL2024</strain>
        <tissue evidence="2">Fresh tender leaves</tissue>
    </source>
</reference>
<comment type="caution">
    <text evidence="2">The sequence shown here is derived from an EMBL/GenBank/DDBJ whole genome shotgun (WGS) entry which is preliminary data.</text>
</comment>
<keyword evidence="3" id="KW-1185">Reference proteome</keyword>
<feature type="compositionally biased region" description="Low complexity" evidence="1">
    <location>
        <begin position="12"/>
        <end position="21"/>
    </location>
</feature>
<organism evidence="2 3">
    <name type="scientific">Eucalyptus globulus</name>
    <name type="common">Tasmanian blue gum</name>
    <dbReference type="NCBI Taxonomy" id="34317"/>
    <lineage>
        <taxon>Eukaryota</taxon>
        <taxon>Viridiplantae</taxon>
        <taxon>Streptophyta</taxon>
        <taxon>Embryophyta</taxon>
        <taxon>Tracheophyta</taxon>
        <taxon>Spermatophyta</taxon>
        <taxon>Magnoliopsida</taxon>
        <taxon>eudicotyledons</taxon>
        <taxon>Gunneridae</taxon>
        <taxon>Pentapetalae</taxon>
        <taxon>rosids</taxon>
        <taxon>malvids</taxon>
        <taxon>Myrtales</taxon>
        <taxon>Myrtaceae</taxon>
        <taxon>Myrtoideae</taxon>
        <taxon>Eucalypteae</taxon>
        <taxon>Eucalyptus</taxon>
    </lineage>
</organism>
<proteinExistence type="predicted"/>
<protein>
    <submittedName>
        <fullName evidence="2">Uncharacterized protein</fullName>
    </submittedName>
</protein>
<feature type="region of interest" description="Disordered" evidence="1">
    <location>
        <begin position="50"/>
        <end position="76"/>
    </location>
</feature>
<accession>A0ABD3LEL6</accession>
<gene>
    <name evidence="2" type="ORF">ACJRO7_009508</name>
</gene>
<evidence type="ECO:0000256" key="1">
    <source>
        <dbReference type="SAM" id="MobiDB-lite"/>
    </source>
</evidence>
<evidence type="ECO:0000313" key="2">
    <source>
        <dbReference type="EMBL" id="KAL3748282.1"/>
    </source>
</evidence>
<sequence length="184" mass="19827">MTSFRGPEMKTEALAMAAAPADEPDSMPEYPSSPSTCCFCIPRFRARTPPPAAPGQSYWERVGSGGRRGGDGGDGGLWSRGLRALKKLREWSEIAAGPRWKTFIRRFNRKAHRQGRFNYDPLDYALNFDEGQGEDADEEGGEGGGGGFRNFSARYAALPGAAKSAPAPARAVDLGRVAEVPVFA</sequence>